<dbReference type="Proteomes" id="UP001054945">
    <property type="component" value="Unassembled WGS sequence"/>
</dbReference>
<sequence>MTCKEYALLWIFSSALFPNTLQFSGKINKDNNARGEGAKKKKKTAMKKAENCPNRKGRQQREARLCLLLQHLTDLMTFC</sequence>
<evidence type="ECO:0008006" key="5">
    <source>
        <dbReference type="Google" id="ProtNLM"/>
    </source>
</evidence>
<organism evidence="3 4">
    <name type="scientific">Caerostris extrusa</name>
    <name type="common">Bark spider</name>
    <name type="synonym">Caerostris bankana</name>
    <dbReference type="NCBI Taxonomy" id="172846"/>
    <lineage>
        <taxon>Eukaryota</taxon>
        <taxon>Metazoa</taxon>
        <taxon>Ecdysozoa</taxon>
        <taxon>Arthropoda</taxon>
        <taxon>Chelicerata</taxon>
        <taxon>Arachnida</taxon>
        <taxon>Araneae</taxon>
        <taxon>Araneomorphae</taxon>
        <taxon>Entelegynae</taxon>
        <taxon>Araneoidea</taxon>
        <taxon>Araneidae</taxon>
        <taxon>Caerostris</taxon>
    </lineage>
</organism>
<feature type="region of interest" description="Disordered" evidence="1">
    <location>
        <begin position="28"/>
        <end position="56"/>
    </location>
</feature>
<name>A0AAV4W4E9_CAEEX</name>
<keyword evidence="4" id="KW-1185">Reference proteome</keyword>
<keyword evidence="2" id="KW-0732">Signal</keyword>
<evidence type="ECO:0000256" key="2">
    <source>
        <dbReference type="SAM" id="SignalP"/>
    </source>
</evidence>
<feature type="signal peptide" evidence="2">
    <location>
        <begin position="1"/>
        <end position="22"/>
    </location>
</feature>
<comment type="caution">
    <text evidence="3">The sequence shown here is derived from an EMBL/GenBank/DDBJ whole genome shotgun (WGS) entry which is preliminary data.</text>
</comment>
<gene>
    <name evidence="3" type="ORF">CEXT_80311</name>
</gene>
<evidence type="ECO:0000256" key="1">
    <source>
        <dbReference type="SAM" id="MobiDB-lite"/>
    </source>
</evidence>
<reference evidence="3 4" key="1">
    <citation type="submission" date="2021-06" db="EMBL/GenBank/DDBJ databases">
        <title>Caerostris extrusa draft genome.</title>
        <authorList>
            <person name="Kono N."/>
            <person name="Arakawa K."/>
        </authorList>
    </citation>
    <scope>NUCLEOTIDE SEQUENCE [LARGE SCALE GENOMIC DNA]</scope>
</reference>
<feature type="chain" id="PRO_5043820097" description="Secreted protein" evidence="2">
    <location>
        <begin position="23"/>
        <end position="79"/>
    </location>
</feature>
<dbReference type="AlphaFoldDB" id="A0AAV4W4E9"/>
<accession>A0AAV4W4E9</accession>
<feature type="compositionally biased region" description="Basic and acidic residues" evidence="1">
    <location>
        <begin position="28"/>
        <end position="38"/>
    </location>
</feature>
<proteinExistence type="predicted"/>
<evidence type="ECO:0000313" key="3">
    <source>
        <dbReference type="EMBL" id="GIY77631.1"/>
    </source>
</evidence>
<dbReference type="EMBL" id="BPLR01015656">
    <property type="protein sequence ID" value="GIY77631.1"/>
    <property type="molecule type" value="Genomic_DNA"/>
</dbReference>
<protein>
    <recommendedName>
        <fullName evidence="5">Secreted protein</fullName>
    </recommendedName>
</protein>
<evidence type="ECO:0000313" key="4">
    <source>
        <dbReference type="Proteomes" id="UP001054945"/>
    </source>
</evidence>